<dbReference type="GO" id="GO:1902555">
    <property type="term" value="C:endoribonuclease complex"/>
    <property type="evidence" value="ECO:0007669"/>
    <property type="project" value="EnsemblMetazoa"/>
</dbReference>
<dbReference type="OMA" id="RWIDSCK"/>
<proteinExistence type="predicted"/>
<dbReference type="AlphaFoldDB" id="A0A8R1DJN0"/>
<feature type="region of interest" description="Disordered" evidence="1">
    <location>
        <begin position="1"/>
        <end position="67"/>
    </location>
</feature>
<feature type="compositionally biased region" description="Low complexity" evidence="1">
    <location>
        <begin position="117"/>
        <end position="132"/>
    </location>
</feature>
<dbReference type="GO" id="GO:0005737">
    <property type="term" value="C:cytoplasm"/>
    <property type="evidence" value="ECO:0007669"/>
    <property type="project" value="EnsemblMetazoa"/>
</dbReference>
<accession>A0A8R1DJN0</accession>
<dbReference type="GO" id="GO:0140990">
    <property type="term" value="P:primary piRNA processing"/>
    <property type="evidence" value="ECO:0007669"/>
    <property type="project" value="EnsemblMetazoa"/>
</dbReference>
<dbReference type="EnsemblMetazoa" id="CJA03773.1">
    <property type="protein sequence ID" value="CJA03773.1"/>
    <property type="gene ID" value="WBGene00122977"/>
</dbReference>
<protein>
    <recommendedName>
        <fullName evidence="4">Schlafen AlbA-2 domain-containing protein</fullName>
    </recommendedName>
</protein>
<evidence type="ECO:0008006" key="4">
    <source>
        <dbReference type="Google" id="ProtNLM"/>
    </source>
</evidence>
<feature type="compositionally biased region" description="Basic and acidic residues" evidence="1">
    <location>
        <begin position="1"/>
        <end position="13"/>
    </location>
</feature>
<evidence type="ECO:0000313" key="3">
    <source>
        <dbReference type="Proteomes" id="UP000005237"/>
    </source>
</evidence>
<feature type="region of interest" description="Disordered" evidence="1">
    <location>
        <begin position="116"/>
        <end position="136"/>
    </location>
</feature>
<dbReference type="Proteomes" id="UP000005237">
    <property type="component" value="Unassembled WGS sequence"/>
</dbReference>
<reference evidence="3" key="1">
    <citation type="submission" date="2010-08" db="EMBL/GenBank/DDBJ databases">
        <authorList>
            <consortium name="Caenorhabditis japonica Sequencing Consortium"/>
            <person name="Wilson R.K."/>
        </authorList>
    </citation>
    <scope>NUCLEOTIDE SEQUENCE [LARGE SCALE GENOMIC DNA]</scope>
    <source>
        <strain evidence="3">DF5081</strain>
    </source>
</reference>
<keyword evidence="3" id="KW-1185">Reference proteome</keyword>
<reference evidence="2" key="2">
    <citation type="submission" date="2022-06" db="UniProtKB">
        <authorList>
            <consortium name="EnsemblMetazoa"/>
        </authorList>
    </citation>
    <scope>IDENTIFICATION</scope>
    <source>
        <strain evidence="2">DF5081</strain>
    </source>
</reference>
<sequence>MAQVLRFEEHDFYTDSDGDENFSQYLGNSDDEEDDEDVKIPLEKASTVDLPEDFEIPPQIPKLDNDNAHDSLLDSLLGEALFGEEVNPPIEGIFSDLELSDSEVEEIDRAQLELVDSGIEPSPSSSESSQEAEISEELDISSVIDRFLEYMKEEENAVPAEDIPDFSTKKNVYGTSFRVHTGAITRPPRFEFARRDARWIDSCKQMTYDNQAPLEELLARGKTVQTVNLGEKIDLSSFKYTDIHCHTAEEMSEMETHHIQKIVRDAFNSRRLAAILFGVGKDGSVIGCKMTPAEQDNLRLALDTAIQTEFVPPVENILDAIDIQFLPVEGQEDTFLIVIRVKQLRNQFYRLESSV</sequence>
<organism evidence="2 3">
    <name type="scientific">Caenorhabditis japonica</name>
    <dbReference type="NCBI Taxonomy" id="281687"/>
    <lineage>
        <taxon>Eukaryota</taxon>
        <taxon>Metazoa</taxon>
        <taxon>Ecdysozoa</taxon>
        <taxon>Nematoda</taxon>
        <taxon>Chromadorea</taxon>
        <taxon>Rhabditida</taxon>
        <taxon>Rhabditina</taxon>
        <taxon>Rhabditomorpha</taxon>
        <taxon>Rhabditoidea</taxon>
        <taxon>Rhabditidae</taxon>
        <taxon>Peloderinae</taxon>
        <taxon>Caenorhabditis</taxon>
    </lineage>
</organism>
<evidence type="ECO:0000313" key="2">
    <source>
        <dbReference type="EnsemblMetazoa" id="CJA03773.1"/>
    </source>
</evidence>
<name>A0A8R1DJN0_CAEJA</name>
<evidence type="ECO:0000256" key="1">
    <source>
        <dbReference type="SAM" id="MobiDB-lite"/>
    </source>
</evidence>